<proteinExistence type="predicted"/>
<dbReference type="AlphaFoldDB" id="A0ABD2FQQ6"/>
<keyword evidence="3" id="KW-1185">Reference proteome</keyword>
<evidence type="ECO:0000313" key="3">
    <source>
        <dbReference type="Proteomes" id="UP001619887"/>
    </source>
</evidence>
<evidence type="ECO:0000256" key="1">
    <source>
        <dbReference type="SAM" id="MobiDB-lite"/>
    </source>
</evidence>
<reference evidence="2 3" key="1">
    <citation type="journal article" date="2022" name="G3 (Bethesda)">
        <title>Evaluating Illumina-, Nanopore-, and PacBio-based genome assembly strategies with the bald notothen, Trematomus borchgrevinki.</title>
        <authorList>
            <person name="Rayamajhi N."/>
            <person name="Cheng C.C."/>
            <person name="Catchen J.M."/>
        </authorList>
    </citation>
    <scope>NUCLEOTIDE SEQUENCE [LARGE SCALE GENOMIC DNA]</scope>
    <source>
        <strain evidence="2">AGRC-2024</strain>
    </source>
</reference>
<feature type="compositionally biased region" description="Basic and acidic residues" evidence="1">
    <location>
        <begin position="159"/>
        <end position="172"/>
    </location>
</feature>
<protein>
    <submittedName>
        <fullName evidence="2">Uncharacterized protein</fullName>
    </submittedName>
</protein>
<feature type="region of interest" description="Disordered" evidence="1">
    <location>
        <begin position="690"/>
        <end position="745"/>
    </location>
</feature>
<organism evidence="2 3">
    <name type="scientific">Pagothenia borchgrevinki</name>
    <name type="common">Bald rockcod</name>
    <name type="synonym">Trematomus borchgrevinki</name>
    <dbReference type="NCBI Taxonomy" id="8213"/>
    <lineage>
        <taxon>Eukaryota</taxon>
        <taxon>Metazoa</taxon>
        <taxon>Chordata</taxon>
        <taxon>Craniata</taxon>
        <taxon>Vertebrata</taxon>
        <taxon>Euteleostomi</taxon>
        <taxon>Actinopterygii</taxon>
        <taxon>Neopterygii</taxon>
        <taxon>Teleostei</taxon>
        <taxon>Neoteleostei</taxon>
        <taxon>Acanthomorphata</taxon>
        <taxon>Eupercaria</taxon>
        <taxon>Perciformes</taxon>
        <taxon>Notothenioidei</taxon>
        <taxon>Nototheniidae</taxon>
        <taxon>Pagothenia</taxon>
    </lineage>
</organism>
<comment type="caution">
    <text evidence="2">The sequence shown here is derived from an EMBL/GenBank/DDBJ whole genome shotgun (WGS) entry which is preliminary data.</text>
</comment>
<feature type="compositionally biased region" description="Acidic residues" evidence="1">
    <location>
        <begin position="714"/>
        <end position="723"/>
    </location>
</feature>
<dbReference type="Proteomes" id="UP001619887">
    <property type="component" value="Unassembled WGS sequence"/>
</dbReference>
<accession>A0ABD2FQQ6</accession>
<name>A0ABD2FQQ6_PAGBO</name>
<feature type="compositionally biased region" description="Acidic residues" evidence="1">
    <location>
        <begin position="692"/>
        <end position="706"/>
    </location>
</feature>
<evidence type="ECO:0000313" key="2">
    <source>
        <dbReference type="EMBL" id="KAL3043188.1"/>
    </source>
</evidence>
<sequence>MGNIDEYIWQRRIHHGVRQQKGTVPFPESVKVGLDFNAALERKEKLDPGLITNAVMLELCAFAKTVTQSEMYFLFEMLDFNFDLGVDLDNDQQYYEYARRAHNKIKIVKDQIRMKTHQRNKDKFSLPDISFLVKITANEQPGRYYPKRNKMVDTSLLTDDSRKSAEPQKTEISEDTSMMKRPGGLRVKARSYPYCEDVGVSLFVRPENAPKDKLDPNPLTNGVMLELLDFSRVLCGTHNGIVHDLIKQNFGTKLDNTFVSSQLPKLLERKNACFRTNDSEAFQKETYEIKTLDPKRRKRKAPDYHNLEELVASKRRETLRLDNVNADVCPDSDLSYRCPVDCDTEMQLESEAASEQMVSDGCSSEASLSLDVKQEEEEVFVSQVKPPTYNFNPILPKILPKQTTLKAVSDLYIEEKNEDTKVKTHKQKLWMRRAPRSKQILESSRVNDKFARSREIGLDFNVGSCNKKSLDLQLFTNNTLWEVYKFGTMMSKTVGSFLLEVLDMNFNLVILDHYHERNRLSYLMSKEKFLQNHPGRQNTEFLNSLFQFREVYNMVDVTSIFQTGPEVETLQETCLDSNRVEDMDPHPFCKQLGLNLWSTNVRPAGQKMDLTALTNGAVIEIFMFVRELCSSPHRIVCDILEHNFDLDLQSGETMAAQVIRRWYGTQKKMSITSKGLVWKNDLVPLNGHAEPELELEPESEPEPEPEPEPKPEPESEPESESEPEPPISNHQEGLDSGDVKPKKEDLNGGFEKKVLSYRICEEMGLDLNIRSQQGPKKKLDLPLLTRGVLFEMHQYVRQNCNRYVPALYEILEYNFDLSSQNHRKVEFAWSIASQVIAIAGKHGRKGDYLNKVIELPVEITESSQSVCKEEPKDEFIEVDLNDDNDIVFVRELMPVDIDVMID</sequence>
<gene>
    <name evidence="2" type="ORF">OYC64_020993</name>
</gene>
<feature type="region of interest" description="Disordered" evidence="1">
    <location>
        <begin position="156"/>
        <end position="176"/>
    </location>
</feature>
<dbReference type="EMBL" id="JBIYXZ010002089">
    <property type="protein sequence ID" value="KAL3043188.1"/>
    <property type="molecule type" value="Genomic_DNA"/>
</dbReference>
<reference evidence="2 3" key="2">
    <citation type="journal article" date="2024" name="G3 (Bethesda)">
        <title>The genome of the cryopelagic Antarctic bald notothen, Trematomus borchgrevinki.</title>
        <authorList>
            <person name="Rayamajhi N."/>
            <person name="Rivera-Colon A.G."/>
            <person name="Minhas B.F."/>
            <person name="Cheng C.C."/>
            <person name="Catchen J.M."/>
        </authorList>
    </citation>
    <scope>NUCLEOTIDE SEQUENCE [LARGE SCALE GENOMIC DNA]</scope>
    <source>
        <strain evidence="2">AGRC-2024</strain>
    </source>
</reference>